<dbReference type="Proteomes" id="UP000231990">
    <property type="component" value="Unassembled WGS sequence"/>
</dbReference>
<evidence type="ECO:0000256" key="4">
    <source>
        <dbReference type="ARBA" id="ARBA00022683"/>
    </source>
</evidence>
<gene>
    <name evidence="6" type="ORF">CH360_11055</name>
    <name evidence="7" type="ORF">CH373_16455</name>
</gene>
<dbReference type="PROSITE" id="PS00369">
    <property type="entry name" value="PTS_HPR_HIS"/>
    <property type="match status" value="1"/>
</dbReference>
<evidence type="ECO:0000313" key="8">
    <source>
        <dbReference type="Proteomes" id="UP000231962"/>
    </source>
</evidence>
<comment type="caution">
    <text evidence="7">The sequence shown here is derived from an EMBL/GenBank/DDBJ whole genome shotgun (WGS) entry which is preliminary data.</text>
</comment>
<keyword evidence="3" id="KW-0963">Cytoplasm</keyword>
<organism evidence="7 9">
    <name type="scientific">Leptospira perolatii</name>
    <dbReference type="NCBI Taxonomy" id="2023191"/>
    <lineage>
        <taxon>Bacteria</taxon>
        <taxon>Pseudomonadati</taxon>
        <taxon>Spirochaetota</taxon>
        <taxon>Spirochaetia</taxon>
        <taxon>Leptospirales</taxon>
        <taxon>Leptospiraceae</taxon>
        <taxon>Leptospira</taxon>
    </lineage>
</organism>
<dbReference type="AlphaFoldDB" id="A0A2M9ZJ16"/>
<evidence type="ECO:0000256" key="1">
    <source>
        <dbReference type="ARBA" id="ARBA00004496"/>
    </source>
</evidence>
<dbReference type="PANTHER" id="PTHR33705:SF2">
    <property type="entry name" value="PHOSPHOCARRIER PROTEIN NPR"/>
    <property type="match status" value="1"/>
</dbReference>
<dbReference type="InterPro" id="IPR035895">
    <property type="entry name" value="HPr-like_sf"/>
</dbReference>
<keyword evidence="8" id="KW-1185">Reference proteome</keyword>
<dbReference type="CDD" id="cd00367">
    <property type="entry name" value="PTS-HPr_like"/>
    <property type="match status" value="1"/>
</dbReference>
<dbReference type="PANTHER" id="PTHR33705">
    <property type="entry name" value="PHOSPHOCARRIER PROTEIN HPR"/>
    <property type="match status" value="1"/>
</dbReference>
<keyword evidence="4" id="KW-0598">Phosphotransferase system</keyword>
<dbReference type="InterPro" id="IPR050399">
    <property type="entry name" value="HPr"/>
</dbReference>
<evidence type="ECO:0000313" key="7">
    <source>
        <dbReference type="EMBL" id="PJZ72048.1"/>
    </source>
</evidence>
<evidence type="ECO:0000313" key="6">
    <source>
        <dbReference type="EMBL" id="PJZ69533.1"/>
    </source>
</evidence>
<dbReference type="EMBL" id="NPDY01000009">
    <property type="protein sequence ID" value="PJZ69533.1"/>
    <property type="molecule type" value="Genomic_DNA"/>
</dbReference>
<comment type="subcellular location">
    <subcellularLocation>
        <location evidence="1">Cytoplasm</location>
    </subcellularLocation>
</comment>
<dbReference type="EMBL" id="NPDZ01000014">
    <property type="protein sequence ID" value="PJZ72048.1"/>
    <property type="molecule type" value="Genomic_DNA"/>
</dbReference>
<dbReference type="OrthoDB" id="350754at2"/>
<dbReference type="InterPro" id="IPR001020">
    <property type="entry name" value="PTS_HPr_His_P_site"/>
</dbReference>
<dbReference type="PROSITE" id="PS51350">
    <property type="entry name" value="PTS_HPR_DOM"/>
    <property type="match status" value="1"/>
</dbReference>
<accession>A0A2M9ZJ16</accession>
<feature type="domain" description="HPr" evidence="5">
    <location>
        <begin position="1"/>
        <end position="88"/>
    </location>
</feature>
<dbReference type="GO" id="GO:0009401">
    <property type="term" value="P:phosphoenolpyruvate-dependent sugar phosphotransferase system"/>
    <property type="evidence" value="ECO:0007669"/>
    <property type="project" value="UniProtKB-KW"/>
</dbReference>
<comment type="similarity">
    <text evidence="2">Belongs to the HPr family.</text>
</comment>
<dbReference type="NCBIfam" id="TIGR01003">
    <property type="entry name" value="PTS_HPr_family"/>
    <property type="match status" value="1"/>
</dbReference>
<dbReference type="Pfam" id="PF00381">
    <property type="entry name" value="PTS-HPr"/>
    <property type="match status" value="1"/>
</dbReference>
<protein>
    <submittedName>
        <fullName evidence="7">Phosphocarrier protein HPr</fullName>
    </submittedName>
</protein>
<evidence type="ECO:0000256" key="3">
    <source>
        <dbReference type="ARBA" id="ARBA00022490"/>
    </source>
</evidence>
<dbReference type="Proteomes" id="UP000231962">
    <property type="component" value="Unassembled WGS sequence"/>
</dbReference>
<dbReference type="InterPro" id="IPR000032">
    <property type="entry name" value="HPr-like"/>
</dbReference>
<evidence type="ECO:0000313" key="9">
    <source>
        <dbReference type="Proteomes" id="UP000231990"/>
    </source>
</evidence>
<proteinExistence type="inferred from homology"/>
<dbReference type="GO" id="GO:0005737">
    <property type="term" value="C:cytoplasm"/>
    <property type="evidence" value="ECO:0007669"/>
    <property type="project" value="UniProtKB-SubCell"/>
</dbReference>
<evidence type="ECO:0000259" key="5">
    <source>
        <dbReference type="PROSITE" id="PS51350"/>
    </source>
</evidence>
<evidence type="ECO:0000256" key="2">
    <source>
        <dbReference type="ARBA" id="ARBA00010736"/>
    </source>
</evidence>
<sequence>MREILLRINENSTGMHARPASVFVNCASKFPCEILVTKEGVEVNGKSIMGLMMLALAPGQEFVIKASGEREDEALSALTRLVQSDFAS</sequence>
<name>A0A2M9ZJ16_9LEPT</name>
<dbReference type="SUPFAM" id="SSF55594">
    <property type="entry name" value="HPr-like"/>
    <property type="match status" value="1"/>
</dbReference>
<dbReference type="PROSITE" id="PS00589">
    <property type="entry name" value="PTS_HPR_SER"/>
    <property type="match status" value="1"/>
</dbReference>
<dbReference type="PRINTS" id="PR00107">
    <property type="entry name" value="PHOSPHOCPHPR"/>
</dbReference>
<dbReference type="Gene3D" id="3.30.1340.10">
    <property type="entry name" value="HPr-like"/>
    <property type="match status" value="1"/>
</dbReference>
<reference evidence="8 9" key="1">
    <citation type="submission" date="2017-07" db="EMBL/GenBank/DDBJ databases">
        <title>Leptospira spp. isolated from tropical soils.</title>
        <authorList>
            <person name="Thibeaux R."/>
            <person name="Iraola G."/>
            <person name="Ferres I."/>
            <person name="Bierque E."/>
            <person name="Girault D."/>
            <person name="Soupe-Gilbert M.-E."/>
            <person name="Picardeau M."/>
            <person name="Goarant C."/>
        </authorList>
    </citation>
    <scope>NUCLEOTIDE SEQUENCE [LARGE SCALE GENOMIC DNA]</scope>
    <source>
        <strain evidence="7 9">FH1-B-B1</strain>
        <strain evidence="6 8">FH1-B-C1</strain>
    </source>
</reference>
<dbReference type="InterPro" id="IPR002114">
    <property type="entry name" value="PTS_HPr_Ser_P_site"/>
</dbReference>
<dbReference type="RefSeq" id="WP_100714094.1">
    <property type="nucleotide sequence ID" value="NZ_NPDY01000009.1"/>
</dbReference>